<evidence type="ECO:0000256" key="8">
    <source>
        <dbReference type="ARBA" id="ARBA00022832"/>
    </source>
</evidence>
<evidence type="ECO:0000256" key="3">
    <source>
        <dbReference type="ARBA" id="ARBA00011750"/>
    </source>
</evidence>
<keyword evidence="17" id="KW-1185">Reference proteome</keyword>
<dbReference type="FunFam" id="3.40.50.20:FF:000010">
    <property type="entry name" value="Propionyl-CoA carboxylase subunit alpha"/>
    <property type="match status" value="1"/>
</dbReference>
<dbReference type="GO" id="GO:0046872">
    <property type="term" value="F:metal ion binding"/>
    <property type="evidence" value="ECO:0007669"/>
    <property type="project" value="InterPro"/>
</dbReference>
<dbReference type="NCBIfam" id="NF006367">
    <property type="entry name" value="PRK08591.1"/>
    <property type="match status" value="1"/>
</dbReference>
<dbReference type="InterPro" id="IPR005482">
    <property type="entry name" value="Biotin_COase_C"/>
</dbReference>
<keyword evidence="10" id="KW-0275">Fatty acid biosynthesis</keyword>
<comment type="caution">
    <text evidence="16">The sequence shown here is derived from an EMBL/GenBank/DDBJ whole genome shotgun (WGS) entry which is preliminary data.</text>
</comment>
<sequence length="446" mass="49300">MIKKVLIANRGEIAARIIRTCKKLGIQTVAIYSEADQEAPYVSMADQSFLVGAPRVNESYLNVERIIAVAKEAKACAIHPGYGFLSENEAFANRCLEEGLIFIGPTGSVIKQMGSKIAARNAMNKIGIPVVPGTDEAIAAIEDAVKMAEKIGYPIMLKASAGGGGIGMQVVYSEEELAKAFEGNSKRAQTFFGDGSMFMEKKIENARHIEIQILADHHGNAIHLYERECSIQRRNQKVIEEAPSQFISESTRQRMGEAAVKAVKALEYTNAGTIEFLVDELENFYFLEMNTRIQVEHPITEEITGIDIVEEQLHIASGKALTIKQTDLQIDGHAIEARIYAENPVTFFPSPGHISHIELPEGPNIRNEVGVTADYDVTPFYDPMIGKLIVKGSNRKEAIAILKEALSSYKIDGIKTNIPMLQEIVQHEQFIKGNTTTAFIEKFYHI</sequence>
<gene>
    <name evidence="16" type="ORF">D1B32_22085</name>
</gene>
<evidence type="ECO:0000256" key="1">
    <source>
        <dbReference type="ARBA" id="ARBA00003761"/>
    </source>
</evidence>
<dbReference type="Proteomes" id="UP000285456">
    <property type="component" value="Unassembled WGS sequence"/>
</dbReference>
<dbReference type="FunFam" id="3.30.1490.20:FF:000003">
    <property type="entry name" value="acetyl-CoA carboxylase isoform X1"/>
    <property type="match status" value="1"/>
</dbReference>
<organism evidence="16 17">
    <name type="scientific">Oceanobacillus profundus</name>
    <dbReference type="NCBI Taxonomy" id="372463"/>
    <lineage>
        <taxon>Bacteria</taxon>
        <taxon>Bacillati</taxon>
        <taxon>Bacillota</taxon>
        <taxon>Bacilli</taxon>
        <taxon>Bacillales</taxon>
        <taxon>Bacillaceae</taxon>
        <taxon>Oceanobacillus</taxon>
    </lineage>
</organism>
<feature type="domain" description="Biotin carboxylation" evidence="15">
    <location>
        <begin position="1"/>
        <end position="445"/>
    </location>
</feature>
<dbReference type="SUPFAM" id="SSF52440">
    <property type="entry name" value="PreATP-grasp domain"/>
    <property type="match status" value="1"/>
</dbReference>
<dbReference type="FunFam" id="3.30.470.20:FF:000028">
    <property type="entry name" value="Methylcrotonoyl-CoA carboxylase subunit alpha, mitochondrial"/>
    <property type="match status" value="1"/>
</dbReference>
<dbReference type="EMBL" id="QWEH01000026">
    <property type="protein sequence ID" value="RHW29415.1"/>
    <property type="molecule type" value="Genomic_DNA"/>
</dbReference>
<evidence type="ECO:0000256" key="5">
    <source>
        <dbReference type="ARBA" id="ARBA00022516"/>
    </source>
</evidence>
<dbReference type="SMART" id="SM00878">
    <property type="entry name" value="Biotin_carb_C"/>
    <property type="match status" value="1"/>
</dbReference>
<dbReference type="RefSeq" id="WP_118890419.1">
    <property type="nucleotide sequence ID" value="NZ_JAMAWL010000001.1"/>
</dbReference>
<dbReference type="InterPro" id="IPR005481">
    <property type="entry name" value="BC-like_N"/>
</dbReference>
<dbReference type="InterPro" id="IPR011054">
    <property type="entry name" value="Rudment_hybrid_motif"/>
</dbReference>
<dbReference type="InterPro" id="IPR005479">
    <property type="entry name" value="CPAse_ATP-bd"/>
</dbReference>
<feature type="domain" description="ATP-grasp" evidence="14">
    <location>
        <begin position="120"/>
        <end position="317"/>
    </location>
</feature>
<dbReference type="Pfam" id="PF02785">
    <property type="entry name" value="Biotin_carb_C"/>
    <property type="match status" value="1"/>
</dbReference>
<dbReference type="InterPro" id="IPR011761">
    <property type="entry name" value="ATP-grasp"/>
</dbReference>
<name>A0A417YA06_9BACI</name>
<dbReference type="InterPro" id="IPR050856">
    <property type="entry name" value="Biotin_carboxylase_complex"/>
</dbReference>
<comment type="function">
    <text evidence="1">This protein is a component of the acetyl coenzyme A carboxylase complex; first, biotin carboxylase catalyzes the carboxylation of the carrier protein and then the transcarboxylase transfers the carboxyl group to form malonyl-CoA.</text>
</comment>
<evidence type="ECO:0000256" key="7">
    <source>
        <dbReference type="ARBA" id="ARBA00022741"/>
    </source>
</evidence>
<reference evidence="16 17" key="1">
    <citation type="journal article" date="2007" name="Int. J. Syst. Evol. Microbiol.">
        <title>Oceanobacillus profundus sp. nov., isolated from a deep-sea sediment core.</title>
        <authorList>
            <person name="Kim Y.G."/>
            <person name="Choi D.H."/>
            <person name="Hyun S."/>
            <person name="Cho B.C."/>
        </authorList>
    </citation>
    <scope>NUCLEOTIDE SEQUENCE [LARGE SCALE GENOMIC DNA]</scope>
    <source>
        <strain evidence="16 17">DSM 18246</strain>
    </source>
</reference>
<dbReference type="PROSITE" id="PS00867">
    <property type="entry name" value="CPSASE_2"/>
    <property type="match status" value="1"/>
</dbReference>
<keyword evidence="8" id="KW-0276">Fatty acid metabolism</keyword>
<dbReference type="Pfam" id="PF02786">
    <property type="entry name" value="CPSase_L_D2"/>
    <property type="match status" value="1"/>
</dbReference>
<dbReference type="PROSITE" id="PS50975">
    <property type="entry name" value="ATP_GRASP"/>
    <property type="match status" value="1"/>
</dbReference>
<dbReference type="Pfam" id="PF00289">
    <property type="entry name" value="Biotin_carb_N"/>
    <property type="match status" value="1"/>
</dbReference>
<evidence type="ECO:0000256" key="13">
    <source>
        <dbReference type="PROSITE-ProRule" id="PRU00409"/>
    </source>
</evidence>
<protein>
    <recommendedName>
        <fullName evidence="4">biotin carboxylase</fullName>
        <ecNumber evidence="4">6.3.4.14</ecNumber>
    </recommendedName>
</protein>
<dbReference type="GO" id="GO:0005524">
    <property type="term" value="F:ATP binding"/>
    <property type="evidence" value="ECO:0007669"/>
    <property type="project" value="UniProtKB-UniRule"/>
</dbReference>
<comment type="subunit">
    <text evidence="3">Acetyl-CoA carboxylase is a heterohexamer of biotin carboxyl carrier protein, biotin carboxylase and the two subunits of carboxyl transferase in a 2:2 complex.</text>
</comment>
<dbReference type="GO" id="GO:0006633">
    <property type="term" value="P:fatty acid biosynthetic process"/>
    <property type="evidence" value="ECO:0007669"/>
    <property type="project" value="UniProtKB-KW"/>
</dbReference>
<evidence type="ECO:0000256" key="6">
    <source>
        <dbReference type="ARBA" id="ARBA00022598"/>
    </source>
</evidence>
<dbReference type="GO" id="GO:0004075">
    <property type="term" value="F:biotin carboxylase activity"/>
    <property type="evidence" value="ECO:0007669"/>
    <property type="project" value="UniProtKB-EC"/>
</dbReference>
<dbReference type="SUPFAM" id="SSF51246">
    <property type="entry name" value="Rudiment single hybrid motif"/>
    <property type="match status" value="1"/>
</dbReference>
<evidence type="ECO:0000256" key="2">
    <source>
        <dbReference type="ARBA" id="ARBA00004956"/>
    </source>
</evidence>
<dbReference type="OrthoDB" id="9807469at2"/>
<keyword evidence="6" id="KW-0436">Ligase</keyword>
<evidence type="ECO:0000256" key="4">
    <source>
        <dbReference type="ARBA" id="ARBA00013263"/>
    </source>
</evidence>
<keyword evidence="7 13" id="KW-0547">Nucleotide-binding</keyword>
<dbReference type="PROSITE" id="PS00866">
    <property type="entry name" value="CPSASE_1"/>
    <property type="match status" value="1"/>
</dbReference>
<evidence type="ECO:0000256" key="12">
    <source>
        <dbReference type="ARBA" id="ARBA00048600"/>
    </source>
</evidence>
<dbReference type="SUPFAM" id="SSF56059">
    <property type="entry name" value="Glutathione synthetase ATP-binding domain-like"/>
    <property type="match status" value="1"/>
</dbReference>
<dbReference type="PANTHER" id="PTHR18866">
    <property type="entry name" value="CARBOXYLASE:PYRUVATE/ACETYL-COA/PROPIONYL-COA CARBOXYLASE"/>
    <property type="match status" value="1"/>
</dbReference>
<evidence type="ECO:0000256" key="10">
    <source>
        <dbReference type="ARBA" id="ARBA00023160"/>
    </source>
</evidence>
<keyword evidence="11" id="KW-0092">Biotin</keyword>
<dbReference type="PANTHER" id="PTHR18866:SF128">
    <property type="entry name" value="UREA AMIDOLYASE"/>
    <property type="match status" value="1"/>
</dbReference>
<proteinExistence type="predicted"/>
<keyword evidence="10" id="KW-0443">Lipid metabolism</keyword>
<dbReference type="Gene3D" id="3.30.470.20">
    <property type="entry name" value="ATP-grasp fold, B domain"/>
    <property type="match status" value="1"/>
</dbReference>
<evidence type="ECO:0000313" key="16">
    <source>
        <dbReference type="EMBL" id="RHW29415.1"/>
    </source>
</evidence>
<dbReference type="AlphaFoldDB" id="A0A417YA06"/>
<evidence type="ECO:0000259" key="15">
    <source>
        <dbReference type="PROSITE" id="PS50979"/>
    </source>
</evidence>
<dbReference type="EC" id="6.3.4.14" evidence="4"/>
<dbReference type="InterPro" id="IPR016185">
    <property type="entry name" value="PreATP-grasp_dom_sf"/>
</dbReference>
<accession>A0A417YA06</accession>
<dbReference type="PROSITE" id="PS50979">
    <property type="entry name" value="BC"/>
    <property type="match status" value="1"/>
</dbReference>
<evidence type="ECO:0000259" key="14">
    <source>
        <dbReference type="PROSITE" id="PS50975"/>
    </source>
</evidence>
<comment type="pathway">
    <text evidence="2">Lipid metabolism; malonyl-CoA biosynthesis; malonyl-CoA from acetyl-CoA: step 1/1.</text>
</comment>
<keyword evidence="5" id="KW-0444">Lipid biosynthesis</keyword>
<evidence type="ECO:0000313" key="17">
    <source>
        <dbReference type="Proteomes" id="UP000285456"/>
    </source>
</evidence>
<dbReference type="InterPro" id="IPR011764">
    <property type="entry name" value="Biotin_carboxylation_dom"/>
</dbReference>
<evidence type="ECO:0000256" key="11">
    <source>
        <dbReference type="ARBA" id="ARBA00023267"/>
    </source>
</evidence>
<comment type="catalytic activity">
    <reaction evidence="12">
        <text>N(6)-biotinyl-L-lysyl-[protein] + hydrogencarbonate + ATP = N(6)-carboxybiotinyl-L-lysyl-[protein] + ADP + phosphate + H(+)</text>
        <dbReference type="Rhea" id="RHEA:13501"/>
        <dbReference type="Rhea" id="RHEA-COMP:10505"/>
        <dbReference type="Rhea" id="RHEA-COMP:10506"/>
        <dbReference type="ChEBI" id="CHEBI:15378"/>
        <dbReference type="ChEBI" id="CHEBI:17544"/>
        <dbReference type="ChEBI" id="CHEBI:30616"/>
        <dbReference type="ChEBI" id="CHEBI:43474"/>
        <dbReference type="ChEBI" id="CHEBI:83144"/>
        <dbReference type="ChEBI" id="CHEBI:83145"/>
        <dbReference type="ChEBI" id="CHEBI:456216"/>
        <dbReference type="EC" id="6.3.4.14"/>
    </reaction>
</comment>
<keyword evidence="9 13" id="KW-0067">ATP-binding</keyword>
<evidence type="ECO:0000256" key="9">
    <source>
        <dbReference type="ARBA" id="ARBA00022840"/>
    </source>
</evidence>